<evidence type="ECO:0000256" key="4">
    <source>
        <dbReference type="ARBA" id="ARBA00022857"/>
    </source>
</evidence>
<keyword evidence="6" id="KW-0503">Monooxygenase</keyword>
<dbReference type="InterPro" id="IPR036188">
    <property type="entry name" value="FAD/NAD-bd_sf"/>
</dbReference>
<keyword evidence="3 6" id="KW-0274">FAD</keyword>
<dbReference type="InterPro" id="IPR050346">
    <property type="entry name" value="FMO-like"/>
</dbReference>
<dbReference type="AlphaFoldDB" id="A0A7M5TUQ0"/>
<dbReference type="InterPro" id="IPR000960">
    <property type="entry name" value="Flavin_mOase"/>
</dbReference>
<evidence type="ECO:0000256" key="5">
    <source>
        <dbReference type="ARBA" id="ARBA00023002"/>
    </source>
</evidence>
<dbReference type="GO" id="GO:0050661">
    <property type="term" value="F:NADP binding"/>
    <property type="evidence" value="ECO:0007669"/>
    <property type="project" value="InterPro"/>
</dbReference>
<dbReference type="GO" id="GO:0050660">
    <property type="term" value="F:flavin adenine dinucleotide binding"/>
    <property type="evidence" value="ECO:0007669"/>
    <property type="project" value="InterPro"/>
</dbReference>
<dbReference type="SUPFAM" id="SSF51905">
    <property type="entry name" value="FAD/NAD(P)-binding domain"/>
    <property type="match status" value="1"/>
</dbReference>
<dbReference type="InterPro" id="IPR020946">
    <property type="entry name" value="Flavin_mOase-like"/>
</dbReference>
<dbReference type="EC" id="1.-.-.-" evidence="6"/>
<keyword evidence="2 6" id="KW-0285">Flavoprotein</keyword>
<comment type="cofactor">
    <cofactor evidence="6">
        <name>FAD</name>
        <dbReference type="ChEBI" id="CHEBI:57692"/>
    </cofactor>
</comment>
<keyword evidence="5 6" id="KW-0560">Oxidoreductase</keyword>
<proteinExistence type="inferred from homology"/>
<dbReference type="EnsemblMetazoa" id="CLYHEMT002117.2">
    <property type="protein sequence ID" value="CLYHEMP002117.2"/>
    <property type="gene ID" value="CLYHEMG002117"/>
</dbReference>
<sequence>MKRVAIIGAGGGGLCAAKHLLSHIGVVEPPVIYEQSNHVGGTWVYEAITPNCDEPFSSMYENLRTNLPKEVMSFPDMSHPRNLPSFLHHTEIKKYIENYAKKFKLYDHIRFQTKVDHVTPNTGGGGWKVTTIENGDKENMETYDSILTLFQTILPTNTRAKESLPKQDHS</sequence>
<dbReference type="PRINTS" id="PR00370">
    <property type="entry name" value="FMOXYGENASE"/>
</dbReference>
<dbReference type="Gene3D" id="3.50.50.60">
    <property type="entry name" value="FAD/NAD(P)-binding domain"/>
    <property type="match status" value="1"/>
</dbReference>
<reference evidence="7" key="1">
    <citation type="submission" date="2021-01" db="UniProtKB">
        <authorList>
            <consortium name="EnsemblMetazoa"/>
        </authorList>
    </citation>
    <scope>IDENTIFICATION</scope>
</reference>
<dbReference type="GO" id="GO:0004499">
    <property type="term" value="F:N,N-dimethylaniline monooxygenase activity"/>
    <property type="evidence" value="ECO:0007669"/>
    <property type="project" value="InterPro"/>
</dbReference>
<evidence type="ECO:0000256" key="3">
    <source>
        <dbReference type="ARBA" id="ARBA00022827"/>
    </source>
</evidence>
<dbReference type="Proteomes" id="UP000594262">
    <property type="component" value="Unplaced"/>
</dbReference>
<name>A0A7M5TUQ0_9CNID</name>
<evidence type="ECO:0000313" key="7">
    <source>
        <dbReference type="EnsemblMetazoa" id="CLYHEMP002117.2"/>
    </source>
</evidence>
<comment type="similarity">
    <text evidence="1 6">Belongs to the FMO family.</text>
</comment>
<dbReference type="PANTHER" id="PTHR23023">
    <property type="entry name" value="DIMETHYLANILINE MONOOXYGENASE"/>
    <property type="match status" value="1"/>
</dbReference>
<dbReference type="Pfam" id="PF00743">
    <property type="entry name" value="FMO-like"/>
    <property type="match status" value="1"/>
</dbReference>
<evidence type="ECO:0000256" key="2">
    <source>
        <dbReference type="ARBA" id="ARBA00022630"/>
    </source>
</evidence>
<dbReference type="OrthoDB" id="66881at2759"/>
<organism evidence="7 8">
    <name type="scientific">Clytia hemisphaerica</name>
    <dbReference type="NCBI Taxonomy" id="252671"/>
    <lineage>
        <taxon>Eukaryota</taxon>
        <taxon>Metazoa</taxon>
        <taxon>Cnidaria</taxon>
        <taxon>Hydrozoa</taxon>
        <taxon>Hydroidolina</taxon>
        <taxon>Leptothecata</taxon>
        <taxon>Obeliida</taxon>
        <taxon>Clytiidae</taxon>
        <taxon>Clytia</taxon>
    </lineage>
</organism>
<protein>
    <recommendedName>
        <fullName evidence="6">Flavin-containing monooxygenase</fullName>
        <ecNumber evidence="6">1.-.-.-</ecNumber>
    </recommendedName>
</protein>
<keyword evidence="8" id="KW-1185">Reference proteome</keyword>
<accession>A0A7M5TUQ0</accession>
<evidence type="ECO:0000256" key="1">
    <source>
        <dbReference type="ARBA" id="ARBA00009183"/>
    </source>
</evidence>
<keyword evidence="4" id="KW-0521">NADP</keyword>
<evidence type="ECO:0000256" key="6">
    <source>
        <dbReference type="RuleBase" id="RU361177"/>
    </source>
</evidence>
<evidence type="ECO:0000313" key="8">
    <source>
        <dbReference type="Proteomes" id="UP000594262"/>
    </source>
</evidence>